<dbReference type="GO" id="GO:0016787">
    <property type="term" value="F:hydrolase activity"/>
    <property type="evidence" value="ECO:0007669"/>
    <property type="project" value="UniProtKB-KW"/>
</dbReference>
<evidence type="ECO:0000256" key="1">
    <source>
        <dbReference type="ARBA" id="ARBA00022801"/>
    </source>
</evidence>
<name>A0A7S2VCB2_9STRA</name>
<sequence length="310" mass="35242">MDSGCTRIQGKRPIVFVHGFPELWISWLDQMKYYIMKGHPVLALNMRGYGNSEKPKNLESFHLYDNILDDIRAAVMFLKSESKSSDAPLLVAHDWGASICWAYACHGQTTKDGEIAGYASLAIPPGECFEANMNLSQLWASLYIFFFNMPWLPEKAMLANNGWLIGCMMNATKNAILPPWMINAYRANCLQEGAMTAQLNYYRHLVQKQPKPHPDDLLGPHESIDKLGEKLPGRRLDLPVLMIRGKDDGALTEHVFVGYDRYLNNARLVALDNCSHWIQADCPNEVHQELDKPTRNSTGTHMPWREQAHK</sequence>
<evidence type="ECO:0000313" key="5">
    <source>
        <dbReference type="EMBL" id="CAD9950320.1"/>
    </source>
</evidence>
<proteinExistence type="inferred from homology"/>
<gene>
    <name evidence="5" type="ORF">APAL1065_LOCUS5006</name>
</gene>
<dbReference type="EMBL" id="HBHT01007513">
    <property type="protein sequence ID" value="CAD9950320.1"/>
    <property type="molecule type" value="Transcribed_RNA"/>
</dbReference>
<feature type="domain" description="AB hydrolase-1" evidence="4">
    <location>
        <begin position="13"/>
        <end position="281"/>
    </location>
</feature>
<organism evidence="5">
    <name type="scientific">Entomoneis paludosa</name>
    <dbReference type="NCBI Taxonomy" id="265537"/>
    <lineage>
        <taxon>Eukaryota</taxon>
        <taxon>Sar</taxon>
        <taxon>Stramenopiles</taxon>
        <taxon>Ochrophyta</taxon>
        <taxon>Bacillariophyta</taxon>
        <taxon>Bacillariophyceae</taxon>
        <taxon>Bacillariophycidae</taxon>
        <taxon>Entomoneidaceae</taxon>
        <taxon>Entomoneis</taxon>
    </lineage>
</organism>
<dbReference type="InterPro" id="IPR029058">
    <property type="entry name" value="AB_hydrolase_fold"/>
</dbReference>
<evidence type="ECO:0000256" key="2">
    <source>
        <dbReference type="ARBA" id="ARBA00038334"/>
    </source>
</evidence>
<evidence type="ECO:0000259" key="4">
    <source>
        <dbReference type="Pfam" id="PF00561"/>
    </source>
</evidence>
<reference evidence="5" key="1">
    <citation type="submission" date="2021-01" db="EMBL/GenBank/DDBJ databases">
        <authorList>
            <person name="Corre E."/>
            <person name="Pelletier E."/>
            <person name="Niang G."/>
            <person name="Scheremetjew M."/>
            <person name="Finn R."/>
            <person name="Kale V."/>
            <person name="Holt S."/>
            <person name="Cochrane G."/>
            <person name="Meng A."/>
            <person name="Brown T."/>
            <person name="Cohen L."/>
        </authorList>
    </citation>
    <scope>NUCLEOTIDE SEQUENCE</scope>
    <source>
        <strain evidence="5">CCMP125</strain>
    </source>
</reference>
<dbReference type="InterPro" id="IPR000639">
    <property type="entry name" value="Epox_hydrolase-like"/>
</dbReference>
<dbReference type="Gene3D" id="3.40.50.1820">
    <property type="entry name" value="alpha/beta hydrolase"/>
    <property type="match status" value="1"/>
</dbReference>
<dbReference type="Pfam" id="PF00561">
    <property type="entry name" value="Abhydrolase_1"/>
    <property type="match status" value="1"/>
</dbReference>
<dbReference type="SUPFAM" id="SSF53474">
    <property type="entry name" value="alpha/beta-Hydrolases"/>
    <property type="match status" value="1"/>
</dbReference>
<comment type="similarity">
    <text evidence="2">Belongs to the AB hydrolase superfamily. Epoxide hydrolase family.</text>
</comment>
<dbReference type="InterPro" id="IPR000073">
    <property type="entry name" value="AB_hydrolase_1"/>
</dbReference>
<feature type="region of interest" description="Disordered" evidence="3">
    <location>
        <begin position="290"/>
        <end position="310"/>
    </location>
</feature>
<dbReference type="PRINTS" id="PR00412">
    <property type="entry name" value="EPOXHYDRLASE"/>
</dbReference>
<dbReference type="PANTHER" id="PTHR43329">
    <property type="entry name" value="EPOXIDE HYDROLASE"/>
    <property type="match status" value="1"/>
</dbReference>
<keyword evidence="1" id="KW-0378">Hydrolase</keyword>
<protein>
    <recommendedName>
        <fullName evidence="4">AB hydrolase-1 domain-containing protein</fullName>
    </recommendedName>
</protein>
<evidence type="ECO:0000256" key="3">
    <source>
        <dbReference type="SAM" id="MobiDB-lite"/>
    </source>
</evidence>
<accession>A0A7S2VCB2</accession>
<dbReference type="AlphaFoldDB" id="A0A7S2VCB2"/>